<dbReference type="NCBIfam" id="TIGR00231">
    <property type="entry name" value="small_GTP"/>
    <property type="match status" value="1"/>
</dbReference>
<dbReference type="GO" id="GO:0000028">
    <property type="term" value="P:ribosomal small subunit assembly"/>
    <property type="evidence" value="ECO:0007669"/>
    <property type="project" value="TreeGrafter"/>
</dbReference>
<organism evidence="10 11">
    <name type="scientific">Gigaspora margarita</name>
    <dbReference type="NCBI Taxonomy" id="4874"/>
    <lineage>
        <taxon>Eukaryota</taxon>
        <taxon>Fungi</taxon>
        <taxon>Fungi incertae sedis</taxon>
        <taxon>Mucoromycota</taxon>
        <taxon>Glomeromycotina</taxon>
        <taxon>Glomeromycetes</taxon>
        <taxon>Diversisporales</taxon>
        <taxon>Gigasporaceae</taxon>
        <taxon>Gigaspora</taxon>
    </lineage>
</organism>
<dbReference type="EMBL" id="WTPW01000134">
    <property type="protein sequence ID" value="KAF0543569.1"/>
    <property type="molecule type" value="Genomic_DNA"/>
</dbReference>
<dbReference type="PROSITE" id="PS50823">
    <property type="entry name" value="KH_TYPE_2"/>
    <property type="match status" value="1"/>
</dbReference>
<comment type="caution">
    <text evidence="10">The sequence shown here is derived from an EMBL/GenBank/DDBJ whole genome shotgun (WGS) entry which is preliminary data.</text>
</comment>
<dbReference type="CDD" id="cd22534">
    <property type="entry name" value="KH-II_Era"/>
    <property type="match status" value="1"/>
</dbReference>
<evidence type="ECO:0000256" key="3">
    <source>
        <dbReference type="ARBA" id="ARBA00022884"/>
    </source>
</evidence>
<keyword evidence="3 5" id="KW-0694">RNA-binding</keyword>
<dbReference type="SUPFAM" id="SSF54814">
    <property type="entry name" value="Prokaryotic type KH domain (KH-domain type II)"/>
    <property type="match status" value="1"/>
</dbReference>
<dbReference type="AlphaFoldDB" id="A0A8H4AY75"/>
<dbReference type="NCBIfam" id="TIGR00436">
    <property type="entry name" value="era"/>
    <property type="match status" value="1"/>
</dbReference>
<evidence type="ECO:0000256" key="1">
    <source>
        <dbReference type="ARBA" id="ARBA00007921"/>
    </source>
</evidence>
<dbReference type="PROSITE" id="PS51713">
    <property type="entry name" value="G_ERA"/>
    <property type="match status" value="1"/>
</dbReference>
<gene>
    <name evidence="10" type="ORF">F8M41_003735</name>
</gene>
<feature type="region of interest" description="G2" evidence="6">
    <location>
        <begin position="144"/>
        <end position="148"/>
    </location>
</feature>
<evidence type="ECO:0000256" key="6">
    <source>
        <dbReference type="PROSITE-ProRule" id="PRU01050"/>
    </source>
</evidence>
<feature type="domain" description="Era-type G" evidence="9">
    <location>
        <begin position="110"/>
        <end position="285"/>
    </location>
</feature>
<proteinExistence type="inferred from homology"/>
<accession>A0A8H4AY75</accession>
<dbReference type="SUPFAM" id="SSF52540">
    <property type="entry name" value="P-loop containing nucleoside triphosphate hydrolases"/>
    <property type="match status" value="1"/>
</dbReference>
<feature type="region of interest" description="G3" evidence="6">
    <location>
        <begin position="165"/>
        <end position="168"/>
    </location>
</feature>
<dbReference type="Pfam" id="PF01926">
    <property type="entry name" value="MMR_HSR1"/>
    <property type="match status" value="1"/>
</dbReference>
<dbReference type="Pfam" id="PF07650">
    <property type="entry name" value="KH_2"/>
    <property type="match status" value="1"/>
</dbReference>
<name>A0A8H4AY75_GIGMA</name>
<dbReference type="InterPro" id="IPR030388">
    <property type="entry name" value="G_ERA_dom"/>
</dbReference>
<feature type="region of interest" description="G5" evidence="6">
    <location>
        <begin position="264"/>
        <end position="266"/>
    </location>
</feature>
<dbReference type="CDD" id="cd04163">
    <property type="entry name" value="Era"/>
    <property type="match status" value="1"/>
</dbReference>
<dbReference type="InterPro" id="IPR015946">
    <property type="entry name" value="KH_dom-like_a/b"/>
</dbReference>
<dbReference type="InterPro" id="IPR027417">
    <property type="entry name" value="P-loop_NTPase"/>
</dbReference>
<comment type="similarity">
    <text evidence="1 6 7">Belongs to the TRAFAC class TrmE-Era-EngA-EngB-Septin-like GTPase superfamily. Era GTPase family.</text>
</comment>
<dbReference type="OrthoDB" id="188276at2759"/>
<keyword evidence="2 6" id="KW-0547">Nucleotide-binding</keyword>
<dbReference type="InterPro" id="IPR006073">
    <property type="entry name" value="GTP-bd"/>
</dbReference>
<sequence>MNLFRDPLILGRSLQLMYHIKFSNSLTHCNRHYSIMSRAKKLARLLPSIDEPIIDNEVSSIGKQNDVSNVDSANKVRKGRSTPPLLMQPAGITATLPKIPSKFIQPEDPRLLKVAVLGTPNAGKSTLLNALLGEVISVVSDKAHTTRERILAVLSEGNTQILFLDTPGTVLSNKRTRLNRGLINASWQSLVEVDHVLVVVDAHRAAYHSTYNESCLFDRLNDYELPVTLALNKVDLLDNNDQLLQNVYLNFKEKCHYLKDTVNISALKQQGLSLLKEQLFSYAYPQDWVYPAETKSEMADLKKVEDFVRAEFLTSLRSYLPYIIKQENVGWTVLEDGSLRIDQVIYVERESQERIVIGKKGSVIKVVTRRACKAMVAAFKRPVRLYLTVKVRNEEKIRRSM</sequence>
<dbReference type="Gene3D" id="3.30.300.20">
    <property type="match status" value="1"/>
</dbReference>
<reference evidence="10 11" key="1">
    <citation type="journal article" date="2019" name="Environ. Microbiol.">
        <title>At the nexus of three kingdoms: the genome of the mycorrhizal fungus Gigaspora margarita provides insights into plant, endobacterial and fungal interactions.</title>
        <authorList>
            <person name="Venice F."/>
            <person name="Ghignone S."/>
            <person name="Salvioli di Fossalunga A."/>
            <person name="Amselem J."/>
            <person name="Novero M."/>
            <person name="Xianan X."/>
            <person name="Sedzielewska Toro K."/>
            <person name="Morin E."/>
            <person name="Lipzen A."/>
            <person name="Grigoriev I.V."/>
            <person name="Henrissat B."/>
            <person name="Martin F.M."/>
            <person name="Bonfante P."/>
        </authorList>
    </citation>
    <scope>NUCLEOTIDE SEQUENCE [LARGE SCALE GENOMIC DNA]</scope>
    <source>
        <strain evidence="10 11">BEG34</strain>
    </source>
</reference>
<protein>
    <submittedName>
        <fullName evidence="10">GTP-binding protein Era</fullName>
    </submittedName>
</protein>
<dbReference type="Proteomes" id="UP000439903">
    <property type="component" value="Unassembled WGS sequence"/>
</dbReference>
<feature type="region of interest" description="G4" evidence="6">
    <location>
        <begin position="232"/>
        <end position="235"/>
    </location>
</feature>
<evidence type="ECO:0000256" key="5">
    <source>
        <dbReference type="PROSITE-ProRule" id="PRU00118"/>
    </source>
</evidence>
<evidence type="ECO:0000259" key="8">
    <source>
        <dbReference type="PROSITE" id="PS50823"/>
    </source>
</evidence>
<dbReference type="InterPro" id="IPR004044">
    <property type="entry name" value="KH_dom_type_2"/>
</dbReference>
<feature type="domain" description="KH type-2" evidence="8">
    <location>
        <begin position="316"/>
        <end position="393"/>
    </location>
</feature>
<dbReference type="InterPro" id="IPR009019">
    <property type="entry name" value="KH_sf_prok-type"/>
</dbReference>
<dbReference type="GO" id="GO:0019843">
    <property type="term" value="F:rRNA binding"/>
    <property type="evidence" value="ECO:0007669"/>
    <property type="project" value="TreeGrafter"/>
</dbReference>
<keyword evidence="11" id="KW-1185">Reference proteome</keyword>
<evidence type="ECO:0000256" key="2">
    <source>
        <dbReference type="ARBA" id="ARBA00022741"/>
    </source>
</evidence>
<dbReference type="HAMAP" id="MF_00367">
    <property type="entry name" value="GTPase_Era"/>
    <property type="match status" value="1"/>
</dbReference>
<evidence type="ECO:0000256" key="7">
    <source>
        <dbReference type="RuleBase" id="RU003761"/>
    </source>
</evidence>
<evidence type="ECO:0000256" key="4">
    <source>
        <dbReference type="ARBA" id="ARBA00023134"/>
    </source>
</evidence>
<dbReference type="PANTHER" id="PTHR42698">
    <property type="entry name" value="GTPASE ERA"/>
    <property type="match status" value="1"/>
</dbReference>
<dbReference type="Gene3D" id="3.40.50.300">
    <property type="entry name" value="P-loop containing nucleotide triphosphate hydrolases"/>
    <property type="match status" value="1"/>
</dbReference>
<feature type="region of interest" description="G1" evidence="6">
    <location>
        <begin position="118"/>
        <end position="125"/>
    </location>
</feature>
<evidence type="ECO:0000313" key="11">
    <source>
        <dbReference type="Proteomes" id="UP000439903"/>
    </source>
</evidence>
<evidence type="ECO:0000313" key="10">
    <source>
        <dbReference type="EMBL" id="KAF0543569.1"/>
    </source>
</evidence>
<dbReference type="PANTHER" id="PTHR42698:SF1">
    <property type="entry name" value="GTPASE ERA, MITOCHONDRIAL"/>
    <property type="match status" value="1"/>
</dbReference>
<keyword evidence="4 6" id="KW-0342">GTP-binding</keyword>
<dbReference type="GO" id="GO:0005525">
    <property type="term" value="F:GTP binding"/>
    <property type="evidence" value="ECO:0007669"/>
    <property type="project" value="UniProtKB-UniRule"/>
</dbReference>
<evidence type="ECO:0000259" key="9">
    <source>
        <dbReference type="PROSITE" id="PS51713"/>
    </source>
</evidence>
<dbReference type="InterPro" id="IPR005662">
    <property type="entry name" value="GTPase_Era-like"/>
</dbReference>
<dbReference type="GO" id="GO:0043024">
    <property type="term" value="F:ribosomal small subunit binding"/>
    <property type="evidence" value="ECO:0007669"/>
    <property type="project" value="TreeGrafter"/>
</dbReference>
<dbReference type="InterPro" id="IPR005225">
    <property type="entry name" value="Small_GTP-bd"/>
</dbReference>